<evidence type="ECO:0000313" key="2">
    <source>
        <dbReference type="Proteomes" id="UP000431533"/>
    </source>
</evidence>
<dbReference type="Proteomes" id="UP000431533">
    <property type="component" value="Unassembled WGS sequence"/>
</dbReference>
<comment type="caution">
    <text evidence="1">The sequence shown here is derived from an EMBL/GenBank/DDBJ whole genome shotgun (WGS) entry which is preliminary data.</text>
</comment>
<dbReference type="GeneID" id="41981990"/>
<sequence length="131" mass="14214">MAAEPTTPIRVPKAAATYTPSTQDPDLRHQINTILLKDGHISKIQETLLHILNTSPTNWPTLIQTHALALLRSGDITTFPQLMSRVLEDIKKDVKVEDGNGSAGLGVPKGVVEEGLRITRECLDGVVEVGE</sequence>
<name>A0A8H8R794_9HELO</name>
<gene>
    <name evidence="1" type="ORF">LHYA1_G001792</name>
</gene>
<dbReference type="AlphaFoldDB" id="A0A8H8R794"/>
<proteinExistence type="predicted"/>
<dbReference type="OrthoDB" id="5355007at2759"/>
<dbReference type="EMBL" id="QGMH01000013">
    <property type="protein sequence ID" value="TVY29898.1"/>
    <property type="molecule type" value="Genomic_DNA"/>
</dbReference>
<protein>
    <submittedName>
        <fullName evidence="1">Uncharacterized protein</fullName>
    </submittedName>
</protein>
<reference evidence="1 2" key="1">
    <citation type="submission" date="2018-05" db="EMBL/GenBank/DDBJ databases">
        <title>Genome sequencing and assembly of the regulated plant pathogen Lachnellula willkommii and related sister species for the development of diagnostic species identification markers.</title>
        <authorList>
            <person name="Giroux E."/>
            <person name="Bilodeau G."/>
        </authorList>
    </citation>
    <scope>NUCLEOTIDE SEQUENCE [LARGE SCALE GENOMIC DNA]</scope>
    <source>
        <strain evidence="1 2">CBS 185.66</strain>
    </source>
</reference>
<organism evidence="1 2">
    <name type="scientific">Lachnellula hyalina</name>
    <dbReference type="NCBI Taxonomy" id="1316788"/>
    <lineage>
        <taxon>Eukaryota</taxon>
        <taxon>Fungi</taxon>
        <taxon>Dikarya</taxon>
        <taxon>Ascomycota</taxon>
        <taxon>Pezizomycotina</taxon>
        <taxon>Leotiomycetes</taxon>
        <taxon>Helotiales</taxon>
        <taxon>Lachnaceae</taxon>
        <taxon>Lachnellula</taxon>
    </lineage>
</organism>
<keyword evidence="2" id="KW-1185">Reference proteome</keyword>
<dbReference type="RefSeq" id="XP_031008685.1">
    <property type="nucleotide sequence ID" value="XM_031146771.1"/>
</dbReference>
<accession>A0A8H8R794</accession>
<evidence type="ECO:0000313" key="1">
    <source>
        <dbReference type="EMBL" id="TVY29898.1"/>
    </source>
</evidence>